<dbReference type="EMBL" id="DQ356948">
    <property type="protein sequence ID" value="ABJ08900.1"/>
    <property type="molecule type" value="Genomic_DNA"/>
</dbReference>
<evidence type="ECO:0000256" key="3">
    <source>
        <dbReference type="ARBA" id="ARBA00023043"/>
    </source>
</evidence>
<dbReference type="InterPro" id="IPR001810">
    <property type="entry name" value="F-box_dom"/>
</dbReference>
<evidence type="ECO:0000259" key="4">
    <source>
        <dbReference type="PROSITE" id="PS50181"/>
    </source>
</evidence>
<dbReference type="SMART" id="SM00256">
    <property type="entry name" value="FBOX"/>
    <property type="match status" value="1"/>
</dbReference>
<accession>Q06ZX1</accession>
<dbReference type="GeneID" id="4363389"/>
<dbReference type="InterPro" id="IPR045048">
    <property type="entry name" value="FBXO31/39"/>
</dbReference>
<organismHost>
    <name type="scientific">Crocodylus porosus</name>
    <name type="common">Saltwater crocodile</name>
    <name type="synonym">Estuarine crocodile</name>
    <dbReference type="NCBI Taxonomy" id="8502"/>
</organismHost>
<feature type="domain" description="F-box" evidence="4">
    <location>
        <begin position="4"/>
        <end position="50"/>
    </location>
</feature>
<dbReference type="GO" id="GO:0019005">
    <property type="term" value="C:SCF ubiquitin ligase complex"/>
    <property type="evidence" value="ECO:0007669"/>
    <property type="project" value="TreeGrafter"/>
</dbReference>
<keyword evidence="3" id="KW-0040">ANK repeat</keyword>
<name>Q06ZX1_CPRVZ</name>
<proteinExistence type="predicted"/>
<dbReference type="SUPFAM" id="SSF81383">
    <property type="entry name" value="F-box domain"/>
    <property type="match status" value="1"/>
</dbReference>
<protein>
    <submittedName>
        <fullName evidence="5">F-box domain protein</fullName>
    </submittedName>
</protein>
<keyword evidence="6" id="KW-1185">Reference proteome</keyword>
<organismHost>
    <name type="scientific">Crocodylus niloticus</name>
    <name type="common">Nile crocodile</name>
    <name type="synonym">African crocodile</name>
    <dbReference type="NCBI Taxonomy" id="8501"/>
</organismHost>
<dbReference type="GO" id="GO:0031146">
    <property type="term" value="P:SCF-dependent proteasomal ubiquitin-dependent protein catabolic process"/>
    <property type="evidence" value="ECO:0007669"/>
    <property type="project" value="TreeGrafter"/>
</dbReference>
<evidence type="ECO:0000313" key="5">
    <source>
        <dbReference type="EMBL" id="ABJ08900.1"/>
    </source>
</evidence>
<dbReference type="PROSITE" id="PS50181">
    <property type="entry name" value="FBOX"/>
    <property type="match status" value="1"/>
</dbReference>
<dbReference type="RefSeq" id="YP_784199.1">
    <property type="nucleotide sequence ID" value="NC_008030.1"/>
</dbReference>
<dbReference type="Proteomes" id="UP000011300">
    <property type="component" value="Segment"/>
</dbReference>
<gene>
    <name evidence="5" type="ORF">CRV009</name>
</gene>
<dbReference type="PANTHER" id="PTHR10706">
    <property type="entry name" value="F-BOX FAMILY PROTEIN"/>
    <property type="match status" value="1"/>
</dbReference>
<dbReference type="InterPro" id="IPR036047">
    <property type="entry name" value="F-box-like_dom_sf"/>
</dbReference>
<sequence length="189" mass="21303">MDCSASICDLPSEILTHIFLSLPDIDLCACNATCRAWRDVVSAAGFWSRRFRSRFGFAPPPDVDAREVYTEFPHDIDVFPKNLRRACSFTVKLTMKSLGCHACLLDRQPIITVIDRLIDCCRVRLNYGFKVVLLDGKNGVVDQMITKSFNTQMAGSVCYEFRSYEPTVTAIEISRESSHAGTCQLRLSF</sequence>
<dbReference type="KEGG" id="vg:4363389"/>
<evidence type="ECO:0000313" key="6">
    <source>
        <dbReference type="Proteomes" id="UP000011300"/>
    </source>
</evidence>
<evidence type="ECO:0000256" key="2">
    <source>
        <dbReference type="ARBA" id="ARBA00022786"/>
    </source>
</evidence>
<organismHost>
    <name type="scientific">Crocodylus johnstoni</name>
    <name type="common">Australian freshwater crocodile</name>
    <dbReference type="NCBI Taxonomy" id="184234"/>
</organismHost>
<comment type="pathway">
    <text evidence="1">Protein modification; protein ubiquitination.</text>
</comment>
<dbReference type="Pfam" id="PF12937">
    <property type="entry name" value="F-box-like"/>
    <property type="match status" value="1"/>
</dbReference>
<dbReference type="PANTHER" id="PTHR10706:SF130">
    <property type="entry name" value="F-BOX ONLY PROTEIN 31"/>
    <property type="match status" value="1"/>
</dbReference>
<keyword evidence="2" id="KW-0833">Ubl conjugation pathway</keyword>
<organism evidence="5 6">
    <name type="scientific">Nile crocodilepox virus (isolate Crocodylus niloticus/Zimbabwe/Ume/2001)</name>
    <name type="common">CRV</name>
    <dbReference type="NCBI Taxonomy" id="1289473"/>
    <lineage>
        <taxon>Viruses</taxon>
        <taxon>Varidnaviria</taxon>
        <taxon>Bamfordvirae</taxon>
        <taxon>Nucleocytoviricota</taxon>
        <taxon>Pokkesviricetes</taxon>
        <taxon>Chitovirales</taxon>
        <taxon>Poxviridae</taxon>
        <taxon>Chordopoxvirinae</taxon>
        <taxon>Crocodylidpoxvirus</taxon>
        <taxon>Crocodylidpoxvirus nilecrocodilepox</taxon>
        <taxon>Nile crocodilepox virus</taxon>
    </lineage>
</organism>
<reference evidence="5 6" key="1">
    <citation type="journal article" date="2006" name="J. Virol.">
        <title>Genome of crocodilepox virus.</title>
        <authorList>
            <person name="Afonso C.L."/>
            <person name="Tulman E.R."/>
            <person name="Delhon G."/>
            <person name="Lu Z."/>
            <person name="Viljoen G.J."/>
            <person name="Wallace D.B."/>
            <person name="Kutish G.F."/>
            <person name="Rock D.L."/>
        </authorList>
    </citation>
    <scope>NUCLEOTIDE SEQUENCE [LARGE SCALE GENOMIC DNA]</scope>
    <source>
        <strain evidence="6">Isolate Crocodylus niloticus/Zimbabwe/Ume/2001</strain>
    </source>
</reference>
<dbReference type="Gene3D" id="1.20.1280.50">
    <property type="match status" value="1"/>
</dbReference>
<evidence type="ECO:0000256" key="1">
    <source>
        <dbReference type="ARBA" id="ARBA00004906"/>
    </source>
</evidence>